<evidence type="ECO:0000313" key="1">
    <source>
        <dbReference type="EMBL" id="EKD21570.1"/>
    </source>
</evidence>
<sequence>MTPRSSDSISTGTLTLLFSERGPLLLIQDPDLASERASTLVPPLFAPRLQLHCSLVRIFCAIVLEPRSCESYSGSLLGAQNESSLEGKIPVQRVGVDPGGGFSGAICDVDYASAITHIPDIPKLPSNIHCRAKKMPTVVEGRDKSKLIFSLGNHEPPTSTCVNVTKYLELQKNINTTKELAILETREDDRRIGSTSRSLEAIKTRREKYKEKYYRSKSDRSGKLPD</sequence>
<dbReference type="KEGG" id="mbe:MBM_00683"/>
<organism evidence="1 2">
    <name type="scientific">Marssonina brunnea f. sp. multigermtubi (strain MB_m1)</name>
    <name type="common">Marssonina leaf spot fungus</name>
    <dbReference type="NCBI Taxonomy" id="1072389"/>
    <lineage>
        <taxon>Eukaryota</taxon>
        <taxon>Fungi</taxon>
        <taxon>Dikarya</taxon>
        <taxon>Ascomycota</taxon>
        <taxon>Pezizomycotina</taxon>
        <taxon>Leotiomycetes</taxon>
        <taxon>Helotiales</taxon>
        <taxon>Drepanopezizaceae</taxon>
        <taxon>Drepanopeziza</taxon>
    </lineage>
</organism>
<proteinExistence type="predicted"/>
<evidence type="ECO:0000313" key="2">
    <source>
        <dbReference type="Proteomes" id="UP000006753"/>
    </source>
</evidence>
<dbReference type="InParanoid" id="K1WVB4"/>
<dbReference type="AlphaFoldDB" id="K1WVB4"/>
<dbReference type="EMBL" id="JH921428">
    <property type="protein sequence ID" value="EKD21570.1"/>
    <property type="molecule type" value="Genomic_DNA"/>
</dbReference>
<reference evidence="1 2" key="1">
    <citation type="journal article" date="2012" name="BMC Genomics">
        <title>Sequencing the genome of Marssonina brunnea reveals fungus-poplar co-evolution.</title>
        <authorList>
            <person name="Zhu S."/>
            <person name="Cao Y.-Z."/>
            <person name="Jiang C."/>
            <person name="Tan B.-Y."/>
            <person name="Wang Z."/>
            <person name="Feng S."/>
            <person name="Zhang L."/>
            <person name="Su X.-H."/>
            <person name="Brejova B."/>
            <person name="Vinar T."/>
            <person name="Xu M."/>
            <person name="Wang M.-X."/>
            <person name="Zhang S.-G."/>
            <person name="Huang M.-R."/>
            <person name="Wu R."/>
            <person name="Zhou Y."/>
        </authorList>
    </citation>
    <scope>NUCLEOTIDE SEQUENCE [LARGE SCALE GENOMIC DNA]</scope>
    <source>
        <strain evidence="1 2">MB_m1</strain>
    </source>
</reference>
<name>K1WVB4_MARBU</name>
<gene>
    <name evidence="1" type="ORF">MBM_00683</name>
</gene>
<dbReference type="Proteomes" id="UP000006753">
    <property type="component" value="Unassembled WGS sequence"/>
</dbReference>
<dbReference type="HOGENOM" id="CLU_1224993_0_0_1"/>
<accession>K1WVB4</accession>
<protein>
    <submittedName>
        <fullName evidence="1">Uncharacterized protein</fullName>
    </submittedName>
</protein>
<keyword evidence="2" id="KW-1185">Reference proteome</keyword>